<dbReference type="AlphaFoldDB" id="A0A7W8YXG8"/>
<gene>
    <name evidence="2" type="ORF">HDE69_004711</name>
</gene>
<dbReference type="SUPFAM" id="SSF51197">
    <property type="entry name" value="Clavaminate synthase-like"/>
    <property type="match status" value="1"/>
</dbReference>
<dbReference type="RefSeq" id="WP_183869710.1">
    <property type="nucleotide sequence ID" value="NZ_JACHCF010000014.1"/>
</dbReference>
<dbReference type="Proteomes" id="UP000537718">
    <property type="component" value="Unassembled WGS sequence"/>
</dbReference>
<accession>A0A7W8YXG8</accession>
<dbReference type="EMBL" id="JACHCF010000014">
    <property type="protein sequence ID" value="MBB5623624.1"/>
    <property type="molecule type" value="Genomic_DNA"/>
</dbReference>
<evidence type="ECO:0000259" key="1">
    <source>
        <dbReference type="Pfam" id="PF05118"/>
    </source>
</evidence>
<comment type="caution">
    <text evidence="2">The sequence shown here is derived from an EMBL/GenBank/DDBJ whole genome shotgun (WGS) entry which is preliminary data.</text>
</comment>
<dbReference type="InterPro" id="IPR027443">
    <property type="entry name" value="IPNS-like_sf"/>
</dbReference>
<keyword evidence="2" id="KW-0413">Isomerase</keyword>
<dbReference type="InterPro" id="IPR007803">
    <property type="entry name" value="Asp/Arg/Pro-Hydrxlase"/>
</dbReference>
<evidence type="ECO:0000313" key="2">
    <source>
        <dbReference type="EMBL" id="MBB5623624.1"/>
    </source>
</evidence>
<feature type="domain" description="Aspartyl/asparaginy/proline hydroxylase" evidence="1">
    <location>
        <begin position="17"/>
        <end position="171"/>
    </location>
</feature>
<dbReference type="Pfam" id="PF05118">
    <property type="entry name" value="Asp_Arg_Hydrox"/>
    <property type="match status" value="1"/>
</dbReference>
<proteinExistence type="predicted"/>
<protein>
    <submittedName>
        <fullName evidence="2">Mannose-6-phosphate isomerase-like protein (Cupin superfamily)</fullName>
    </submittedName>
</protein>
<dbReference type="Gene3D" id="2.60.120.330">
    <property type="entry name" value="B-lactam Antibiotic, Isopenicillin N Synthase, Chain"/>
    <property type="match status" value="1"/>
</dbReference>
<name>A0A7W8YXG8_9SPHI</name>
<reference evidence="2 3" key="1">
    <citation type="submission" date="2020-08" db="EMBL/GenBank/DDBJ databases">
        <title>Genomic Encyclopedia of Type Strains, Phase IV (KMG-V): Genome sequencing to study the core and pangenomes of soil and plant-associated prokaryotes.</title>
        <authorList>
            <person name="Whitman W."/>
        </authorList>
    </citation>
    <scope>NUCLEOTIDE SEQUENCE [LARGE SCALE GENOMIC DNA]</scope>
    <source>
        <strain evidence="2 3">MP7CTX6</strain>
    </source>
</reference>
<sequence>MIICAKISVFQEYDLMQQELKSASLRWDNHFNSSNYEGSWKVLSLRSIEGRDTIIPGLTANDIFADHPNMDMFPSIRKLLATFQCTVKSVRLLNLAAGAVIKPHCDHELSFEQGEARLHIPLVTNPDVAFYVQDQRVTMQPGECWYMNANLRHHVTNGGRTDRIHLVIDCEVNAWLRELINSAGYISRIPDYSQHQLLDMISALRFQHTITADQLADEFEKQYKQYQPLDQILSFLQKIGLAYQLETIEENTFLPGLKLRNGALVIDTQRLLYPGDVLHEAGHLACMPPNIRQSMNDNLEDCDMHRGGEMMALAWSYAACIFLEIDPEIVFHQDGYKGAGQNIIQNFNAGNIIGLPLLQWSGMSYDKSSAELSGYKPFPHMMSWMCTKETFESQAGGM</sequence>
<evidence type="ECO:0000313" key="3">
    <source>
        <dbReference type="Proteomes" id="UP000537718"/>
    </source>
</evidence>
<dbReference type="GO" id="GO:0016853">
    <property type="term" value="F:isomerase activity"/>
    <property type="evidence" value="ECO:0007669"/>
    <property type="project" value="UniProtKB-KW"/>
</dbReference>
<organism evidence="2 3">
    <name type="scientific">Pedobacter cryoconitis</name>
    <dbReference type="NCBI Taxonomy" id="188932"/>
    <lineage>
        <taxon>Bacteria</taxon>
        <taxon>Pseudomonadati</taxon>
        <taxon>Bacteroidota</taxon>
        <taxon>Sphingobacteriia</taxon>
        <taxon>Sphingobacteriales</taxon>
        <taxon>Sphingobacteriaceae</taxon>
        <taxon>Pedobacter</taxon>
    </lineage>
</organism>